<dbReference type="Gene3D" id="3.90.1420.10">
    <property type="entry name" value="Rubisco LSMT, substrate-binding domain"/>
    <property type="match status" value="1"/>
</dbReference>
<evidence type="ECO:0000256" key="2">
    <source>
        <dbReference type="ARBA" id="ARBA00022679"/>
    </source>
</evidence>
<dbReference type="PROSITE" id="PS50280">
    <property type="entry name" value="SET"/>
    <property type="match status" value="1"/>
</dbReference>
<feature type="domain" description="SET" evidence="4">
    <location>
        <begin position="89"/>
        <end position="316"/>
    </location>
</feature>
<dbReference type="InterPro" id="IPR046341">
    <property type="entry name" value="SET_dom_sf"/>
</dbReference>
<dbReference type="OrthoDB" id="441812at2759"/>
<evidence type="ECO:0000313" key="7">
    <source>
        <dbReference type="Proteomes" id="UP001061958"/>
    </source>
</evidence>
<dbReference type="InterPro" id="IPR050600">
    <property type="entry name" value="SETD3_SETD6_MTase"/>
</dbReference>
<dbReference type="InterPro" id="IPR015353">
    <property type="entry name" value="Rubisco_LSMT_subst-bd"/>
</dbReference>
<protein>
    <recommendedName>
        <fullName evidence="4">SET domain-containing protein</fullName>
    </recommendedName>
</protein>
<accession>A0A9C7PRI2</accession>
<name>A0A9C7PRI2_9RHOD</name>
<evidence type="ECO:0000313" key="5">
    <source>
        <dbReference type="EMBL" id="GJQ09149.1"/>
    </source>
</evidence>
<proteinExistence type="predicted"/>
<dbReference type="Pfam" id="PF09273">
    <property type="entry name" value="Rubis-subs-bind"/>
    <property type="match status" value="1"/>
</dbReference>
<keyword evidence="3" id="KW-0949">S-adenosyl-L-methionine</keyword>
<keyword evidence="7" id="KW-1185">Reference proteome</keyword>
<dbReference type="SUPFAM" id="SSF81822">
    <property type="entry name" value="RuBisCo LSMT C-terminal, substrate-binding domain"/>
    <property type="match status" value="1"/>
</dbReference>
<evidence type="ECO:0000256" key="3">
    <source>
        <dbReference type="ARBA" id="ARBA00022691"/>
    </source>
</evidence>
<dbReference type="InterPro" id="IPR001214">
    <property type="entry name" value="SET_dom"/>
</dbReference>
<dbReference type="AlphaFoldDB" id="A0A9C7PRI2"/>
<dbReference type="InterPro" id="IPR036464">
    <property type="entry name" value="Rubisco_LSMT_subst-bd_sf"/>
</dbReference>
<keyword evidence="1" id="KW-0489">Methyltransferase</keyword>
<sequence>MKHEQSFSTTWIRQEFLHRPGLAAHPRISNHMMCFVNVTPIRLTDTCCKLMVRRYLHKPIFDMTRLRRSSRLPRLFVICSNRRLELFYEWLKRRNVYSPKIKLGQNSCGLRGVVAVADIDCNESFLKVPRELSLQVTELDECPMIDFIDPELWSQESWYVKLSLKLLKERYLGELSNWKPYVDMLPHALNTGLVYWSSNELMQLQYRPLIEEVNRNQSYRQALYKRIFESLPFRIRVWLQNENENVFFWALDMVQSRAFGIPDDGNKTYALLPMMDMLNHRMNSPAHFMYDTKTNQYEMKTCTSLSQGSDIYISYGPLDNDHLLHFYGFLETNNPADHFQVTDIFHWLHLTYEKEWQAQPSHLLEEKLSLLRKYYIHTNEKTFRLYYDHYDNEIDIILRTFVASITEWQQLQENFASGLFNKALSLENELHVWQIIMDGCKHLLKDMETTVEEDEQLLKSSNQLSTRLQLAIQFRMEKKYILLATISRLEHFQQISKKTGRIITVLLPPTMKRISLKYNI</sequence>
<dbReference type="SUPFAM" id="SSF82199">
    <property type="entry name" value="SET domain"/>
    <property type="match status" value="1"/>
</dbReference>
<organism evidence="5 7">
    <name type="scientific">Galdieria partita</name>
    <dbReference type="NCBI Taxonomy" id="83374"/>
    <lineage>
        <taxon>Eukaryota</taxon>
        <taxon>Rhodophyta</taxon>
        <taxon>Bangiophyceae</taxon>
        <taxon>Galdieriales</taxon>
        <taxon>Galdieriaceae</taxon>
        <taxon>Galdieria</taxon>
    </lineage>
</organism>
<dbReference type="CDD" id="cd10527">
    <property type="entry name" value="SET_LSMT"/>
    <property type="match status" value="1"/>
</dbReference>
<evidence type="ECO:0000313" key="6">
    <source>
        <dbReference type="EMBL" id="GJQ14866.1"/>
    </source>
</evidence>
<comment type="caution">
    <text evidence="5">The sequence shown here is derived from an EMBL/GenBank/DDBJ whole genome shotgun (WGS) entry which is preliminary data.</text>
</comment>
<evidence type="ECO:0000259" key="4">
    <source>
        <dbReference type="PROSITE" id="PS50280"/>
    </source>
</evidence>
<reference evidence="5" key="1">
    <citation type="journal article" date="2022" name="Proc. Natl. Acad. Sci. U.S.A.">
        <title>Life cycle and functional genomics of the unicellular red alga Galdieria for elucidating algal and plant evolution and industrial use.</title>
        <authorList>
            <person name="Hirooka S."/>
            <person name="Itabashi T."/>
            <person name="Ichinose T.M."/>
            <person name="Onuma R."/>
            <person name="Fujiwara T."/>
            <person name="Yamashita S."/>
            <person name="Jong L.W."/>
            <person name="Tomita R."/>
            <person name="Iwane A.H."/>
            <person name="Miyagishima S.Y."/>
        </authorList>
    </citation>
    <scope>NUCLEOTIDE SEQUENCE</scope>
    <source>
        <strain evidence="5">NBRC 102759</strain>
    </source>
</reference>
<evidence type="ECO:0000256" key="1">
    <source>
        <dbReference type="ARBA" id="ARBA00022603"/>
    </source>
</evidence>
<gene>
    <name evidence="6" type="ORF">GpartN1_g6657.t1</name>
    <name evidence="5" type="ORF">GpartN1_g940.t1</name>
</gene>
<dbReference type="GO" id="GO:0016279">
    <property type="term" value="F:protein-lysine N-methyltransferase activity"/>
    <property type="evidence" value="ECO:0007669"/>
    <property type="project" value="TreeGrafter"/>
</dbReference>
<reference evidence="5" key="2">
    <citation type="submission" date="2022-01" db="EMBL/GenBank/DDBJ databases">
        <authorList>
            <person name="Hirooka S."/>
            <person name="Miyagishima S.Y."/>
        </authorList>
    </citation>
    <scope>NUCLEOTIDE SEQUENCE</scope>
    <source>
        <strain evidence="5">NBRC 102759</strain>
    </source>
</reference>
<dbReference type="PANTHER" id="PTHR13271:SF151">
    <property type="entry name" value="SET DOMAIN-CONTAINING PROTEIN 4"/>
    <property type="match status" value="1"/>
</dbReference>
<dbReference type="EMBL" id="BQMJ01000006">
    <property type="protein sequence ID" value="GJQ09149.1"/>
    <property type="molecule type" value="Genomic_DNA"/>
</dbReference>
<dbReference type="GO" id="GO:0032259">
    <property type="term" value="P:methylation"/>
    <property type="evidence" value="ECO:0007669"/>
    <property type="project" value="UniProtKB-KW"/>
</dbReference>
<dbReference type="Proteomes" id="UP001061958">
    <property type="component" value="Unassembled WGS sequence"/>
</dbReference>
<dbReference type="Gene3D" id="3.90.1410.10">
    <property type="entry name" value="set domain protein methyltransferase, domain 1"/>
    <property type="match status" value="1"/>
</dbReference>
<dbReference type="PANTHER" id="PTHR13271">
    <property type="entry name" value="UNCHARACTERIZED PUTATIVE METHYLTRANSFERASE"/>
    <property type="match status" value="1"/>
</dbReference>
<dbReference type="EMBL" id="BQMJ01000060">
    <property type="protein sequence ID" value="GJQ14866.1"/>
    <property type="molecule type" value="Genomic_DNA"/>
</dbReference>
<keyword evidence="2" id="KW-0808">Transferase</keyword>